<accession>A0A2U1CFC1</accession>
<protein>
    <submittedName>
        <fullName evidence="1">Uncharacterized protein</fullName>
    </submittedName>
</protein>
<evidence type="ECO:0000313" key="1">
    <source>
        <dbReference type="EMBL" id="PVY59609.1"/>
    </source>
</evidence>
<proteinExistence type="predicted"/>
<dbReference type="RefSeq" id="WP_116721373.1">
    <property type="nucleotide sequence ID" value="NZ_CP011524.1"/>
</dbReference>
<sequence length="110" mass="13069">MKRLADSTLLRLPKAELLAHLRCAEHNEETMERQLKQQAENVKDWVPVVRCRECEHYHKELGWCDIHSHFVLSDGEFCHPHESSDWKMFDENYFCGDGKRRNTKQERGTA</sequence>
<dbReference type="AlphaFoldDB" id="A0A2U1CFC1"/>
<dbReference type="EMBL" id="QEKK01000001">
    <property type="protein sequence ID" value="PVY59609.1"/>
    <property type="molecule type" value="Genomic_DNA"/>
</dbReference>
<dbReference type="Proteomes" id="UP000245778">
    <property type="component" value="Unassembled WGS sequence"/>
</dbReference>
<reference evidence="1 2" key="1">
    <citation type="submission" date="2018-04" db="EMBL/GenBank/DDBJ databases">
        <title>Genomic Encyclopedia of Type Strains, Phase IV (KMG-IV): sequencing the most valuable type-strain genomes for metagenomic binning, comparative biology and taxonomic classification.</title>
        <authorList>
            <person name="Goeker M."/>
        </authorList>
    </citation>
    <scope>NUCLEOTIDE SEQUENCE [LARGE SCALE GENOMIC DNA]</scope>
    <source>
        <strain evidence="1 2">DSM 26588</strain>
    </source>
</reference>
<dbReference type="OrthoDB" id="2088308at2"/>
<name>A0A2U1CFC1_9FIRM</name>
<gene>
    <name evidence="1" type="ORF">C7373_101123</name>
</gene>
<dbReference type="GeneID" id="93228139"/>
<comment type="caution">
    <text evidence="1">The sequence shown here is derived from an EMBL/GenBank/DDBJ whole genome shotgun (WGS) entry which is preliminary data.</text>
</comment>
<evidence type="ECO:0000313" key="2">
    <source>
        <dbReference type="Proteomes" id="UP000245778"/>
    </source>
</evidence>
<organism evidence="1 2">
    <name type="scientific">Intestinimonas butyriciproducens</name>
    <dbReference type="NCBI Taxonomy" id="1297617"/>
    <lineage>
        <taxon>Bacteria</taxon>
        <taxon>Bacillati</taxon>
        <taxon>Bacillota</taxon>
        <taxon>Clostridia</taxon>
        <taxon>Eubacteriales</taxon>
        <taxon>Intestinimonas</taxon>
    </lineage>
</organism>